<reference evidence="4" key="1">
    <citation type="submission" date="2020-11" db="EMBL/GenBank/DDBJ databases">
        <authorList>
            <person name="Tran Van P."/>
        </authorList>
    </citation>
    <scope>NUCLEOTIDE SEQUENCE</scope>
</reference>
<dbReference type="PANTHER" id="PTHR10316">
    <property type="entry name" value="MEMBRANE ASSOCIATED GUANYLATE KINASE-RELATED"/>
    <property type="match status" value="1"/>
</dbReference>
<dbReference type="Gene3D" id="3.30.63.10">
    <property type="entry name" value="Guanylate Kinase phosphate binding domain"/>
    <property type="match status" value="1"/>
</dbReference>
<evidence type="ECO:0000259" key="3">
    <source>
        <dbReference type="PROSITE" id="PS50052"/>
    </source>
</evidence>
<proteinExistence type="predicted"/>
<dbReference type="PROSITE" id="PS00856">
    <property type="entry name" value="GUANYLATE_KINASE_1"/>
    <property type="match status" value="1"/>
</dbReference>
<dbReference type="PANTHER" id="PTHR10316:SF40">
    <property type="entry name" value="LD27118P"/>
    <property type="match status" value="1"/>
</dbReference>
<dbReference type="Pfam" id="PF00625">
    <property type="entry name" value="Guanylate_kin"/>
    <property type="match status" value="1"/>
</dbReference>
<gene>
    <name evidence="4" type="ORF">TMSB3V08_LOCUS7890</name>
</gene>
<evidence type="ECO:0000256" key="1">
    <source>
        <dbReference type="ARBA" id="ARBA00004170"/>
    </source>
</evidence>
<dbReference type="InterPro" id="IPR008145">
    <property type="entry name" value="GK/Ca_channel_bsu"/>
</dbReference>
<comment type="subcellular location">
    <subcellularLocation>
        <location evidence="1">Membrane</location>
        <topology evidence="1">Peripheral membrane protein</topology>
    </subcellularLocation>
</comment>
<dbReference type="SUPFAM" id="SSF52540">
    <property type="entry name" value="P-loop containing nucleoside triphosphate hydrolases"/>
    <property type="match status" value="1"/>
</dbReference>
<dbReference type="InterPro" id="IPR027417">
    <property type="entry name" value="P-loop_NTPase"/>
</dbReference>
<dbReference type="InterPro" id="IPR008144">
    <property type="entry name" value="Guanylate_kin-like_dom"/>
</dbReference>
<dbReference type="PROSITE" id="PS50052">
    <property type="entry name" value="GUANYLATE_KINASE_2"/>
    <property type="match status" value="1"/>
</dbReference>
<dbReference type="InterPro" id="IPR020590">
    <property type="entry name" value="Guanylate_kinase_CS"/>
</dbReference>
<sequence length="153" mass="17321">MVDSWGGYVVTIHLKESLKSFSVPPRLREMLSLLMCTVKWGAKHRKLPVVRRFHTPGLTALPSRGGSKGTASIAKDLRQFLNSRFQKGSVDHDLQNTIRDNLYLRTVPVTTRLPRDGEVNGVDYTFLTPDEFMTLERSGNLLESGIYEGKHYT</sequence>
<protein>
    <recommendedName>
        <fullName evidence="3">Guanylate kinase-like domain-containing protein</fullName>
    </recommendedName>
</protein>
<dbReference type="GO" id="GO:0016020">
    <property type="term" value="C:membrane"/>
    <property type="evidence" value="ECO:0007669"/>
    <property type="project" value="UniProtKB-SubCell"/>
</dbReference>
<dbReference type="EMBL" id="OB794826">
    <property type="protein sequence ID" value="CAD7431147.1"/>
    <property type="molecule type" value="Genomic_DNA"/>
</dbReference>
<accession>A0A7R9EEH1</accession>
<evidence type="ECO:0000256" key="2">
    <source>
        <dbReference type="ARBA" id="ARBA00023136"/>
    </source>
</evidence>
<dbReference type="GO" id="GO:0007165">
    <property type="term" value="P:signal transduction"/>
    <property type="evidence" value="ECO:0007669"/>
    <property type="project" value="TreeGrafter"/>
</dbReference>
<dbReference type="AlphaFoldDB" id="A0A7R9EEH1"/>
<feature type="domain" description="Guanylate kinase-like" evidence="3">
    <location>
        <begin position="74"/>
        <end position="153"/>
    </location>
</feature>
<evidence type="ECO:0000313" key="4">
    <source>
        <dbReference type="EMBL" id="CAD7431147.1"/>
    </source>
</evidence>
<dbReference type="GO" id="GO:0005737">
    <property type="term" value="C:cytoplasm"/>
    <property type="evidence" value="ECO:0007669"/>
    <property type="project" value="TreeGrafter"/>
</dbReference>
<name>A0A7R9EEH1_9NEOP</name>
<keyword evidence="2" id="KW-0472">Membrane</keyword>
<organism evidence="4">
    <name type="scientific">Timema monikensis</name>
    <dbReference type="NCBI Taxonomy" id="170555"/>
    <lineage>
        <taxon>Eukaryota</taxon>
        <taxon>Metazoa</taxon>
        <taxon>Ecdysozoa</taxon>
        <taxon>Arthropoda</taxon>
        <taxon>Hexapoda</taxon>
        <taxon>Insecta</taxon>
        <taxon>Pterygota</taxon>
        <taxon>Neoptera</taxon>
        <taxon>Polyneoptera</taxon>
        <taxon>Phasmatodea</taxon>
        <taxon>Timematodea</taxon>
        <taxon>Timematoidea</taxon>
        <taxon>Timematidae</taxon>
        <taxon>Timema</taxon>
    </lineage>
</organism>